<evidence type="ECO:0000313" key="2">
    <source>
        <dbReference type="EMBL" id="CAH3021319.1"/>
    </source>
</evidence>
<protein>
    <submittedName>
        <fullName evidence="2">Uncharacterized protein</fullName>
    </submittedName>
</protein>
<dbReference type="EMBL" id="CALNXI010000177">
    <property type="protein sequence ID" value="CAH3021319.1"/>
    <property type="molecule type" value="Genomic_DNA"/>
</dbReference>
<reference evidence="2 3" key="1">
    <citation type="submission" date="2022-05" db="EMBL/GenBank/DDBJ databases">
        <authorList>
            <consortium name="Genoscope - CEA"/>
            <person name="William W."/>
        </authorList>
    </citation>
    <scope>NUCLEOTIDE SEQUENCE [LARGE SCALE GENOMIC DNA]</scope>
</reference>
<evidence type="ECO:0000313" key="3">
    <source>
        <dbReference type="Proteomes" id="UP001159427"/>
    </source>
</evidence>
<gene>
    <name evidence="2" type="ORF">PEVE_00010755</name>
</gene>
<accession>A0ABN8LXD7</accession>
<keyword evidence="3" id="KW-1185">Reference proteome</keyword>
<feature type="compositionally biased region" description="Polar residues" evidence="1">
    <location>
        <begin position="96"/>
        <end position="105"/>
    </location>
</feature>
<organism evidence="2 3">
    <name type="scientific">Porites evermanni</name>
    <dbReference type="NCBI Taxonomy" id="104178"/>
    <lineage>
        <taxon>Eukaryota</taxon>
        <taxon>Metazoa</taxon>
        <taxon>Cnidaria</taxon>
        <taxon>Anthozoa</taxon>
        <taxon>Hexacorallia</taxon>
        <taxon>Scleractinia</taxon>
        <taxon>Fungiina</taxon>
        <taxon>Poritidae</taxon>
        <taxon>Porites</taxon>
    </lineage>
</organism>
<evidence type="ECO:0000256" key="1">
    <source>
        <dbReference type="SAM" id="MobiDB-lite"/>
    </source>
</evidence>
<sequence>MANGYHTKQGRKSPNQVHVCWLCTCILWQDAKGCMEQVAASNDVAGANDSLQSTRVLKENQHFGKPSVQLVGTSIWLLVVKNGVCPGPKKLAQSVNSNYGHSTQLGDGKEKGYRPYQVMD</sequence>
<comment type="caution">
    <text evidence="2">The sequence shown here is derived from an EMBL/GenBank/DDBJ whole genome shotgun (WGS) entry which is preliminary data.</text>
</comment>
<proteinExistence type="predicted"/>
<name>A0ABN8LXD7_9CNID</name>
<dbReference type="Proteomes" id="UP001159427">
    <property type="component" value="Unassembled WGS sequence"/>
</dbReference>
<feature type="region of interest" description="Disordered" evidence="1">
    <location>
        <begin position="96"/>
        <end position="120"/>
    </location>
</feature>